<accession>A0A8E2FCL2</accession>
<dbReference type="AlphaFoldDB" id="A0A8E2FCL2"/>
<name>A0A8E2FCL2_9PEZI</name>
<keyword evidence="3" id="KW-1185">Reference proteome</keyword>
<evidence type="ECO:0000313" key="3">
    <source>
        <dbReference type="Proteomes" id="UP000250140"/>
    </source>
</evidence>
<evidence type="ECO:0000313" key="2">
    <source>
        <dbReference type="EMBL" id="OCL14710.1"/>
    </source>
</evidence>
<protein>
    <submittedName>
        <fullName evidence="2">Uncharacterized protein</fullName>
    </submittedName>
</protein>
<dbReference type="EMBL" id="KV748545">
    <property type="protein sequence ID" value="OCL14710.1"/>
    <property type="molecule type" value="Genomic_DNA"/>
</dbReference>
<proteinExistence type="predicted"/>
<feature type="region of interest" description="Disordered" evidence="1">
    <location>
        <begin position="24"/>
        <end position="50"/>
    </location>
</feature>
<evidence type="ECO:0000256" key="1">
    <source>
        <dbReference type="SAM" id="MobiDB-lite"/>
    </source>
</evidence>
<reference evidence="2 3" key="1">
    <citation type="journal article" date="2016" name="Nat. Commun.">
        <title>Ectomycorrhizal ecology is imprinted in the genome of the dominant symbiotic fungus Cenococcum geophilum.</title>
        <authorList>
            <consortium name="DOE Joint Genome Institute"/>
            <person name="Peter M."/>
            <person name="Kohler A."/>
            <person name="Ohm R.A."/>
            <person name="Kuo A."/>
            <person name="Krutzmann J."/>
            <person name="Morin E."/>
            <person name="Arend M."/>
            <person name="Barry K.W."/>
            <person name="Binder M."/>
            <person name="Choi C."/>
            <person name="Clum A."/>
            <person name="Copeland A."/>
            <person name="Grisel N."/>
            <person name="Haridas S."/>
            <person name="Kipfer T."/>
            <person name="LaButti K."/>
            <person name="Lindquist E."/>
            <person name="Lipzen A."/>
            <person name="Maire R."/>
            <person name="Meier B."/>
            <person name="Mihaltcheva S."/>
            <person name="Molinier V."/>
            <person name="Murat C."/>
            <person name="Poggeler S."/>
            <person name="Quandt C.A."/>
            <person name="Sperisen C."/>
            <person name="Tritt A."/>
            <person name="Tisserant E."/>
            <person name="Crous P.W."/>
            <person name="Henrissat B."/>
            <person name="Nehls U."/>
            <person name="Egli S."/>
            <person name="Spatafora J.W."/>
            <person name="Grigoriev I.V."/>
            <person name="Martin F.M."/>
        </authorList>
    </citation>
    <scope>NUCLEOTIDE SEQUENCE [LARGE SCALE GENOMIC DNA]</scope>
    <source>
        <strain evidence="2 3">CBS 207.34</strain>
    </source>
</reference>
<dbReference type="Proteomes" id="UP000250140">
    <property type="component" value="Unassembled WGS sequence"/>
</dbReference>
<sequence>MTPASHPRGYVTYHSLSYAAFHSGPRTPALKTKAQRTPRPAQPTKQNPNPATALIAGLTASRPAPWMQKSLASRAAFLAKSTMLCHLPPPRRRHRRRRPHPGLYTTSLREKMHSRPCFQTRASSISGTTMRITGDSMLSIGSWWMGGFAGMEA</sequence>
<organism evidence="2 3">
    <name type="scientific">Glonium stellatum</name>
    <dbReference type="NCBI Taxonomy" id="574774"/>
    <lineage>
        <taxon>Eukaryota</taxon>
        <taxon>Fungi</taxon>
        <taxon>Dikarya</taxon>
        <taxon>Ascomycota</taxon>
        <taxon>Pezizomycotina</taxon>
        <taxon>Dothideomycetes</taxon>
        <taxon>Pleosporomycetidae</taxon>
        <taxon>Gloniales</taxon>
        <taxon>Gloniaceae</taxon>
        <taxon>Glonium</taxon>
    </lineage>
</organism>
<gene>
    <name evidence="2" type="ORF">AOQ84DRAFT_11279</name>
</gene>